<dbReference type="Proteomes" id="UP000315400">
    <property type="component" value="Unassembled WGS sequence"/>
</dbReference>
<comment type="subcellular location">
    <subcellularLocation>
        <location evidence="6">Cytoplasm</location>
    </subcellularLocation>
</comment>
<accession>A0A540VU42</accession>
<dbReference type="Pfam" id="PF06470">
    <property type="entry name" value="SMC_hinge"/>
    <property type="match status" value="1"/>
</dbReference>
<dbReference type="GO" id="GO:0016887">
    <property type="term" value="F:ATP hydrolysis activity"/>
    <property type="evidence" value="ECO:0007669"/>
    <property type="project" value="InterPro"/>
</dbReference>
<evidence type="ECO:0000256" key="2">
    <source>
        <dbReference type="ARBA" id="ARBA00022741"/>
    </source>
</evidence>
<dbReference type="GO" id="GO:0005524">
    <property type="term" value="F:ATP binding"/>
    <property type="evidence" value="ECO:0007669"/>
    <property type="project" value="UniProtKB-UniRule"/>
</dbReference>
<comment type="similarity">
    <text evidence="6">Belongs to the SMC family.</text>
</comment>
<evidence type="ECO:0000259" key="8">
    <source>
        <dbReference type="SMART" id="SM00968"/>
    </source>
</evidence>
<dbReference type="InterPro" id="IPR024704">
    <property type="entry name" value="SMC"/>
</dbReference>
<comment type="function">
    <text evidence="6">Required for chromosome condensation and partitioning.</text>
</comment>
<dbReference type="GO" id="GO:0005694">
    <property type="term" value="C:chromosome"/>
    <property type="evidence" value="ECO:0007669"/>
    <property type="project" value="InterPro"/>
</dbReference>
<dbReference type="PANTHER" id="PTHR43977">
    <property type="entry name" value="STRUCTURAL MAINTENANCE OF CHROMOSOMES PROTEIN 3"/>
    <property type="match status" value="1"/>
</dbReference>
<sequence length="1173" mass="129543">MRLSKIRLTGFKSFVDATPVPFPGGITAIVGPNGCGKSNIIDAVRWVMGESSARHLRGGSMADVIFSGSGSRKPVGQASIELVFDNSDGALGGQYASFSEISVRRQVNRDGQSAYYLNGTRCRRRDITDVFLGTGLGPRSYSIIEQGTISRLIEAKPEELRGYLEEAAGISLYKERRRETERRMRDTRENLERLEDVRDEVGRQLEKLAKQAETAERYRSLKGEERQRRAELLMLRIRGLENSRAELARELAERNNALESRIAEQRSVERDMESLRARHAEDSDALNEIQGRYYQIGSDIARIEQRISHRRELRESSARELERNREALERTEAELAEDSEKKALLVERLATLEPELTATDTELEDADQKAREARLSLDQAREQLDVLNERRGDAERQAEVERARIEQLEARQTERQRRQAQLAAELDELPGGDNSPGSGLEAEIAQLTASRAELGQRLEQLDAERTQAREHIDTTRTALDGHREALSEVRARHTSLETLQAAALGADGEVSDWLDRLGLRGAPRLGEGIEVAPGWERALEAVLGDALQAIAASDLETLAARAESLAGGQVMLYDAGAELPGAPGAAAAGLSTLGSLVSGPALIHELLAGVHIAEDTETASRHLSALGPGQSVVTRDGRWFGPHWVRVRSEETAEGASVLARGREIEALAGQIAEFASAVTDAEKALADAESALTTIEARRTEQQEAIAATERDLAGARARQEAEAERAREQHRRREGLVQEQADLQSAMEAADDEVRAARDRLEAALTDAEAVDRSRAPLEETAEEAREAVEAAREHTEEVRGRRQDIALRIESAQTARGSLDEAIARLERQKAQLESRNQELGAALDEVSDSDETLEAERQSLLEQRVAVETELAEARRRLEDADAGLRERDQQRSAAEAAVSELREAAESARYRDYEIEARLQTQREQLDGLEVDVAAVTAALPETADEAEWETELERLDARIRRLGPINLAAIDEHRTLSERKGYLDTQQADLTEALDTLQTAIQRIDRETRARFRETFDKVNAGLQRLFPRLFGGGQAYLEMTDDDLLETGVTIMAKPPGKRITNIHLLSGGEKALAAVSLVFAIFELNPAPFCMLDEVDAPLDEANVGRFCDLLREMSSRVQFIVITHNKTTMESASHLAGVTMAEPGVSRLVAVDVEAAVEMAEADT</sequence>
<dbReference type="SMART" id="SM00968">
    <property type="entry name" value="SMC_hinge"/>
    <property type="match status" value="1"/>
</dbReference>
<keyword evidence="5 6" id="KW-0238">DNA-binding</keyword>
<organism evidence="9 10">
    <name type="scientific">Spiribacter salinus</name>
    <dbReference type="NCBI Taxonomy" id="1335746"/>
    <lineage>
        <taxon>Bacteria</taxon>
        <taxon>Pseudomonadati</taxon>
        <taxon>Pseudomonadota</taxon>
        <taxon>Gammaproteobacteria</taxon>
        <taxon>Chromatiales</taxon>
        <taxon>Ectothiorhodospiraceae</taxon>
        <taxon>Spiribacter</taxon>
    </lineage>
</organism>
<dbReference type="InterPro" id="IPR011890">
    <property type="entry name" value="SMC_prok"/>
</dbReference>
<evidence type="ECO:0000256" key="4">
    <source>
        <dbReference type="ARBA" id="ARBA00023054"/>
    </source>
</evidence>
<dbReference type="InterPro" id="IPR027417">
    <property type="entry name" value="P-loop_NTPase"/>
</dbReference>
<dbReference type="GO" id="GO:0005737">
    <property type="term" value="C:cytoplasm"/>
    <property type="evidence" value="ECO:0007669"/>
    <property type="project" value="UniProtKB-SubCell"/>
</dbReference>
<evidence type="ECO:0000256" key="7">
    <source>
        <dbReference type="SAM" id="MobiDB-lite"/>
    </source>
</evidence>
<dbReference type="GO" id="GO:0003677">
    <property type="term" value="F:DNA binding"/>
    <property type="evidence" value="ECO:0007669"/>
    <property type="project" value="UniProtKB-UniRule"/>
</dbReference>
<keyword evidence="1 6" id="KW-0963">Cytoplasm</keyword>
<dbReference type="InterPro" id="IPR036277">
    <property type="entry name" value="SMC_hinge_sf"/>
</dbReference>
<dbReference type="InterPro" id="IPR010935">
    <property type="entry name" value="SMC_hinge"/>
</dbReference>
<dbReference type="AlphaFoldDB" id="A0A540VU42"/>
<evidence type="ECO:0000313" key="9">
    <source>
        <dbReference type="EMBL" id="TQF00237.1"/>
    </source>
</evidence>
<dbReference type="SUPFAM" id="SSF75553">
    <property type="entry name" value="Smc hinge domain"/>
    <property type="match status" value="1"/>
</dbReference>
<feature type="compositionally biased region" description="Basic and acidic residues" evidence="7">
    <location>
        <begin position="717"/>
        <end position="729"/>
    </location>
</feature>
<dbReference type="STRING" id="1260251.SPISAL_03255"/>
<evidence type="ECO:0000256" key="6">
    <source>
        <dbReference type="HAMAP-Rule" id="MF_01894"/>
    </source>
</evidence>
<gene>
    <name evidence="6 9" type="primary">smc</name>
    <name evidence="9" type="ORF">FKY71_04520</name>
</gene>
<keyword evidence="2 6" id="KW-0547">Nucleotide-binding</keyword>
<feature type="region of interest" description="Disordered" evidence="7">
    <location>
        <begin position="717"/>
        <end position="751"/>
    </location>
</feature>
<feature type="binding site" evidence="6">
    <location>
        <begin position="32"/>
        <end position="39"/>
    </location>
    <ligand>
        <name>ATP</name>
        <dbReference type="ChEBI" id="CHEBI:30616"/>
    </ligand>
</feature>
<dbReference type="SUPFAM" id="SSF52540">
    <property type="entry name" value="P-loop containing nucleoside triphosphate hydrolases"/>
    <property type="match status" value="1"/>
</dbReference>
<name>A0A540VU42_9GAMM</name>
<evidence type="ECO:0000313" key="10">
    <source>
        <dbReference type="Proteomes" id="UP000315400"/>
    </source>
</evidence>
<dbReference type="GO" id="GO:0007059">
    <property type="term" value="P:chromosome segregation"/>
    <property type="evidence" value="ECO:0007669"/>
    <property type="project" value="UniProtKB-UniRule"/>
</dbReference>
<dbReference type="EMBL" id="VIFK01000019">
    <property type="protein sequence ID" value="TQF00237.1"/>
    <property type="molecule type" value="Genomic_DNA"/>
</dbReference>
<dbReference type="PIRSF" id="PIRSF005719">
    <property type="entry name" value="SMC"/>
    <property type="match status" value="1"/>
</dbReference>
<feature type="domain" description="SMC hinge" evidence="8">
    <location>
        <begin position="519"/>
        <end position="623"/>
    </location>
</feature>
<dbReference type="Gene3D" id="3.40.50.300">
    <property type="entry name" value="P-loop containing nucleotide triphosphate hydrolases"/>
    <property type="match status" value="2"/>
</dbReference>
<comment type="domain">
    <text evidence="6">Contains large globular domains required for ATP hydrolysis at each terminus and a third globular domain forming a flexible hinge near the middle of the molecule. These domains are separated by coiled-coil structures.</text>
</comment>
<protein>
    <recommendedName>
        <fullName evidence="6">Chromosome partition protein Smc</fullName>
    </recommendedName>
</protein>
<dbReference type="GO" id="GO:0007062">
    <property type="term" value="P:sister chromatid cohesion"/>
    <property type="evidence" value="ECO:0007669"/>
    <property type="project" value="InterPro"/>
</dbReference>
<keyword evidence="3 6" id="KW-0067">ATP-binding</keyword>
<dbReference type="SUPFAM" id="SSF57997">
    <property type="entry name" value="Tropomyosin"/>
    <property type="match status" value="1"/>
</dbReference>
<evidence type="ECO:0000256" key="5">
    <source>
        <dbReference type="ARBA" id="ARBA00023125"/>
    </source>
</evidence>
<reference evidence="9 10" key="1">
    <citation type="submission" date="2019-06" db="EMBL/GenBank/DDBJ databases">
        <title>Metagenome assembled Genome of Spiribacter salinus SL48-SHIP from the microbial mat of Salt Lake 48 (Novosibirsk region, Russia).</title>
        <authorList>
            <person name="Shipova A."/>
            <person name="Rozanov A.S."/>
            <person name="Bryanskaya A.V."/>
            <person name="Peltek S.E."/>
        </authorList>
    </citation>
    <scope>NUCLEOTIDE SEQUENCE [LARGE SCALE GENOMIC DNA]</scope>
    <source>
        <strain evidence="9">SL48-SHIP-2</strain>
    </source>
</reference>
<keyword evidence="4 6" id="KW-0175">Coiled coil</keyword>
<comment type="caution">
    <text evidence="9">The sequence shown here is derived from an EMBL/GenBank/DDBJ whole genome shotgun (WGS) entry which is preliminary data.</text>
</comment>
<feature type="coiled-coil region" evidence="6">
    <location>
        <begin position="311"/>
        <end position="478"/>
    </location>
</feature>
<dbReference type="CDD" id="cd03278">
    <property type="entry name" value="ABC_SMC_barmotin"/>
    <property type="match status" value="2"/>
</dbReference>
<dbReference type="GO" id="GO:0006260">
    <property type="term" value="P:DNA replication"/>
    <property type="evidence" value="ECO:0007669"/>
    <property type="project" value="UniProtKB-UniRule"/>
</dbReference>
<dbReference type="GO" id="GO:0030261">
    <property type="term" value="P:chromosome condensation"/>
    <property type="evidence" value="ECO:0007669"/>
    <property type="project" value="InterPro"/>
</dbReference>
<dbReference type="HAMAP" id="MF_01894">
    <property type="entry name" value="Smc_prok"/>
    <property type="match status" value="1"/>
</dbReference>
<comment type="subunit">
    <text evidence="6">Homodimer.</text>
</comment>
<proteinExistence type="inferred from homology"/>
<dbReference type="NCBIfam" id="TIGR02168">
    <property type="entry name" value="SMC_prok_B"/>
    <property type="match status" value="1"/>
</dbReference>
<dbReference type="Pfam" id="PF02463">
    <property type="entry name" value="SMC_N"/>
    <property type="match status" value="1"/>
</dbReference>
<dbReference type="InterPro" id="IPR003395">
    <property type="entry name" value="RecF/RecN/SMC_N"/>
</dbReference>
<feature type="coiled-coil region" evidence="6">
    <location>
        <begin position="170"/>
        <end position="268"/>
    </location>
</feature>
<evidence type="ECO:0000256" key="1">
    <source>
        <dbReference type="ARBA" id="ARBA00022490"/>
    </source>
</evidence>
<evidence type="ECO:0000256" key="3">
    <source>
        <dbReference type="ARBA" id="ARBA00022840"/>
    </source>
</evidence>